<dbReference type="Gene3D" id="3.40.980.10">
    <property type="entry name" value="MoaB/Mog-like domain"/>
    <property type="match status" value="1"/>
</dbReference>
<gene>
    <name evidence="5" type="ORF">FM105_01595</name>
</gene>
<dbReference type="SUPFAM" id="SSF54690">
    <property type="entry name" value="Molybdopterin synthase subunit MoaE"/>
    <property type="match status" value="1"/>
</dbReference>
<evidence type="ECO:0000259" key="4">
    <source>
        <dbReference type="SMART" id="SM00852"/>
    </source>
</evidence>
<evidence type="ECO:0000313" key="5">
    <source>
        <dbReference type="EMBL" id="SLM89627.1"/>
    </source>
</evidence>
<dbReference type="SMART" id="SM00852">
    <property type="entry name" value="MoCF_biosynth"/>
    <property type="match status" value="1"/>
</dbReference>
<dbReference type="AlphaFoldDB" id="A0A1X6WW45"/>
<dbReference type="InterPro" id="IPR008284">
    <property type="entry name" value="MoCF_biosynth_CS"/>
</dbReference>
<dbReference type="PROSITE" id="PS01078">
    <property type="entry name" value="MOCF_BIOSYNTHESIS_1"/>
    <property type="match status" value="1"/>
</dbReference>
<organism evidence="5 6">
    <name type="scientific">Brevibacterium yomogidense</name>
    <dbReference type="NCBI Taxonomy" id="946573"/>
    <lineage>
        <taxon>Bacteria</taxon>
        <taxon>Bacillati</taxon>
        <taxon>Actinomycetota</taxon>
        <taxon>Actinomycetes</taxon>
        <taxon>Micrococcales</taxon>
        <taxon>Brevibacteriaceae</taxon>
        <taxon>Brevibacterium</taxon>
    </lineage>
</organism>
<dbReference type="InterPro" id="IPR036425">
    <property type="entry name" value="MoaB/Mog-like_dom_sf"/>
</dbReference>
<dbReference type="PANTHER" id="PTHR43764">
    <property type="entry name" value="MOLYBDENUM COFACTOR BIOSYNTHESIS"/>
    <property type="match status" value="1"/>
</dbReference>
<evidence type="ECO:0000256" key="2">
    <source>
        <dbReference type="ARBA" id="ARBA00023150"/>
    </source>
</evidence>
<dbReference type="CDD" id="cd00886">
    <property type="entry name" value="MogA_MoaB"/>
    <property type="match status" value="1"/>
</dbReference>
<feature type="compositionally biased region" description="Basic and acidic residues" evidence="3">
    <location>
        <begin position="203"/>
        <end position="227"/>
    </location>
</feature>
<dbReference type="InterPro" id="IPR036563">
    <property type="entry name" value="MoaE_sf"/>
</dbReference>
<dbReference type="Pfam" id="PF00994">
    <property type="entry name" value="MoCF_biosynth"/>
    <property type="match status" value="1"/>
</dbReference>
<evidence type="ECO:0000256" key="1">
    <source>
        <dbReference type="ARBA" id="ARBA00005046"/>
    </source>
</evidence>
<dbReference type="PANTHER" id="PTHR43764:SF1">
    <property type="entry name" value="MOLYBDOPTERIN MOLYBDOTRANSFERASE"/>
    <property type="match status" value="1"/>
</dbReference>
<reference evidence="6" key="1">
    <citation type="submission" date="2017-02" db="EMBL/GenBank/DDBJ databases">
        <authorList>
            <person name="Dridi B."/>
        </authorList>
    </citation>
    <scope>NUCLEOTIDE SEQUENCE [LARGE SCALE GENOMIC DNA]</scope>
    <source>
        <strain evidence="6">B Co 03.10</strain>
    </source>
</reference>
<dbReference type="InterPro" id="IPR051920">
    <property type="entry name" value="MPT_Adenylyltrnsfr/MoaC-Rel"/>
</dbReference>
<accession>A0A1X6WW45</accession>
<dbReference type="InterPro" id="IPR001453">
    <property type="entry name" value="MoaB/Mog_dom"/>
</dbReference>
<feature type="domain" description="MoaB/Mog" evidence="4">
    <location>
        <begin position="33"/>
        <end position="179"/>
    </location>
</feature>
<name>A0A1X6WW45_9MICO</name>
<dbReference type="CDD" id="cd00756">
    <property type="entry name" value="MoaE"/>
    <property type="match status" value="1"/>
</dbReference>
<feature type="compositionally biased region" description="Basic and acidic residues" evidence="3">
    <location>
        <begin position="1"/>
        <end position="11"/>
    </location>
</feature>
<dbReference type="UniPathway" id="UPA00344"/>
<feature type="region of interest" description="Disordered" evidence="3">
    <location>
        <begin position="188"/>
        <end position="238"/>
    </location>
</feature>
<sequence>MTRHTRPDADRRPRRATRGGDRSPTFGEGRRAVVLVVSTSGYAGETEDATGPLLTGWLGERGYRVDAPQIVPDGPAVGEALRRHVRDAPESERPRVIVTTGGTGLAPEDTTPEETRRVLDREATGIVQALVDHGLAKLPEAAMSRGTAGACDRTFVVNLPGSVGGVKDGITVLDPILHHIQAQLENVSDGVHAPRGRAGNAGRAEHEGHAGRAEHDGHAGRGRHDGPDAGESSQVAGAHAAVGTAPAGGPALHGAHAAVNGAPADAALHATEPSPVLEAQPATEPFRVYTPEPAVEPFAWGRITEEPLDLTAAEARVKTPQTGALAVFHGVVRDHDSGRDDVVGLAYSAHPEAQKVLDEVLAEAAADHPGVRMSAEHRIGELRVGDDALLVTAASAHRRDAFAACAELVDRIKARVPIWKRQDYSDGAHDWVGVE</sequence>
<comment type="pathway">
    <text evidence="1">Cofactor biosynthesis; molybdopterin biosynthesis.</text>
</comment>
<dbReference type="Gene3D" id="3.90.1170.40">
    <property type="entry name" value="Molybdopterin biosynthesis MoaE subunit"/>
    <property type="match status" value="1"/>
</dbReference>
<evidence type="ECO:0000256" key="3">
    <source>
        <dbReference type="SAM" id="MobiDB-lite"/>
    </source>
</evidence>
<dbReference type="GO" id="GO:0006777">
    <property type="term" value="P:Mo-molybdopterin cofactor biosynthetic process"/>
    <property type="evidence" value="ECO:0007669"/>
    <property type="project" value="UniProtKB-KW"/>
</dbReference>
<dbReference type="SUPFAM" id="SSF53218">
    <property type="entry name" value="Molybdenum cofactor biosynthesis proteins"/>
    <property type="match status" value="1"/>
</dbReference>
<dbReference type="RefSeq" id="WP_087003645.1">
    <property type="nucleotide sequence ID" value="NZ_FWFF01000001.1"/>
</dbReference>
<keyword evidence="2" id="KW-0501">Molybdenum cofactor biosynthesis</keyword>
<dbReference type="Pfam" id="PF02391">
    <property type="entry name" value="MoaE"/>
    <property type="match status" value="1"/>
</dbReference>
<keyword evidence="6" id="KW-1185">Reference proteome</keyword>
<feature type="region of interest" description="Disordered" evidence="3">
    <location>
        <begin position="1"/>
        <end position="29"/>
    </location>
</feature>
<protein>
    <submittedName>
        <fullName evidence="5">Molybdenum cofactor biosynthesis protein MoaE</fullName>
    </submittedName>
</protein>
<dbReference type="Proteomes" id="UP000196581">
    <property type="component" value="Unassembled WGS sequence"/>
</dbReference>
<dbReference type="InterPro" id="IPR003448">
    <property type="entry name" value="Mopterin_biosynth_MoaE"/>
</dbReference>
<proteinExistence type="predicted"/>
<dbReference type="EMBL" id="FWFF01000001">
    <property type="protein sequence ID" value="SLM89627.1"/>
    <property type="molecule type" value="Genomic_DNA"/>
</dbReference>
<evidence type="ECO:0000313" key="6">
    <source>
        <dbReference type="Proteomes" id="UP000196581"/>
    </source>
</evidence>